<evidence type="ECO:0000313" key="3">
    <source>
        <dbReference type="EMBL" id="EKX65711.1"/>
    </source>
</evidence>
<protein>
    <recommendedName>
        <fullName evidence="2">Zinc finger CGNR domain-containing protein</fullName>
    </recommendedName>
</protein>
<dbReference type="Pfam" id="PF07336">
    <property type="entry name" value="ABATE"/>
    <property type="match status" value="1"/>
</dbReference>
<organism evidence="3 4">
    <name type="scientific">Streptomyces ipomoeae 91-03</name>
    <dbReference type="NCBI Taxonomy" id="698759"/>
    <lineage>
        <taxon>Bacteria</taxon>
        <taxon>Bacillati</taxon>
        <taxon>Actinomycetota</taxon>
        <taxon>Actinomycetes</taxon>
        <taxon>Kitasatosporales</taxon>
        <taxon>Streptomycetaceae</taxon>
        <taxon>Streptomyces</taxon>
    </lineage>
</organism>
<dbReference type="AlphaFoldDB" id="L1KY10"/>
<proteinExistence type="predicted"/>
<feature type="region of interest" description="Disordered" evidence="1">
    <location>
        <begin position="352"/>
        <end position="377"/>
    </location>
</feature>
<dbReference type="Gene3D" id="1.10.3300.10">
    <property type="entry name" value="Jann2411-like domain"/>
    <property type="match status" value="1"/>
</dbReference>
<dbReference type="EMBL" id="AEJC01000272">
    <property type="protein sequence ID" value="EKX65711.1"/>
    <property type="molecule type" value="Genomic_DNA"/>
</dbReference>
<name>L1KY10_9ACTN</name>
<sequence length="377" mass="39628">MARRALVELLDACGAQGFQAGDEFVPAARFGVDVDVEAVLGRLGFRDVLEEKAAALADAGEGVVRVVGVADGGVAAEHAVAVVFGDGGLGEVAGGEEPGDQLAGVLHLVAEGGGPEVGEGLGVPGVDDQFPVQRDSHVTGYSGYMASSSMASAPEGGPGVSGILLRSHSGNVYRFDPGALCLELLVTGGPGALARFEVLSTPDDLVKWVAESRLTPTPESFDVTDDDVAYTRRLRDALTRTFVSRVHGDGLPELGIPAADPADLRVINEAAARPPLAPALREDGTRGWAAGAATGAQLMSTVARDAVELLTGPHAARVRMCAGERCHLLYVDTSRPGRRRWCSMEHCGNRNKVRAHRARRAEEEPAEHRKSRPRNRE</sequence>
<evidence type="ECO:0000256" key="1">
    <source>
        <dbReference type="SAM" id="MobiDB-lite"/>
    </source>
</evidence>
<dbReference type="InterPro" id="IPR023286">
    <property type="entry name" value="ABATE_dom_sf"/>
</dbReference>
<accession>L1KY10</accession>
<keyword evidence="4" id="KW-1185">Reference proteome</keyword>
<reference evidence="3 4" key="1">
    <citation type="submission" date="2012-11" db="EMBL/GenBank/DDBJ databases">
        <authorList>
            <person name="Huguet-Tapia J.C."/>
            <person name="Durkin A.S."/>
            <person name="Pettis G.S."/>
            <person name="Badger J.H."/>
        </authorList>
    </citation>
    <scope>NUCLEOTIDE SEQUENCE [LARGE SCALE GENOMIC DNA]</scope>
    <source>
        <strain evidence="3 4">91-03</strain>
    </source>
</reference>
<dbReference type="PATRIC" id="fig|698759.3.peg.3662"/>
<comment type="caution">
    <text evidence="3">The sequence shown here is derived from an EMBL/GenBank/DDBJ whole genome shotgun (WGS) entry which is preliminary data.</text>
</comment>
<dbReference type="Proteomes" id="UP000010411">
    <property type="component" value="Unassembled WGS sequence"/>
</dbReference>
<evidence type="ECO:0000313" key="4">
    <source>
        <dbReference type="Proteomes" id="UP000010411"/>
    </source>
</evidence>
<dbReference type="InterPro" id="IPR021005">
    <property type="entry name" value="Znf_CGNR"/>
</dbReference>
<gene>
    <name evidence="3" type="ORF">STRIP9103_02968</name>
</gene>
<feature type="domain" description="Zinc finger CGNR" evidence="2">
    <location>
        <begin position="317"/>
        <end position="360"/>
    </location>
</feature>
<feature type="compositionally biased region" description="Basic and acidic residues" evidence="1">
    <location>
        <begin position="360"/>
        <end position="377"/>
    </location>
</feature>
<dbReference type="SUPFAM" id="SSF160904">
    <property type="entry name" value="Jann2411-like"/>
    <property type="match status" value="1"/>
</dbReference>
<evidence type="ECO:0000259" key="2">
    <source>
        <dbReference type="Pfam" id="PF11706"/>
    </source>
</evidence>
<dbReference type="InterPro" id="IPR010852">
    <property type="entry name" value="ABATE"/>
</dbReference>
<dbReference type="PANTHER" id="PTHR35525">
    <property type="entry name" value="BLL6575 PROTEIN"/>
    <property type="match status" value="1"/>
</dbReference>
<dbReference type="PANTHER" id="PTHR35525:SF3">
    <property type="entry name" value="BLL6575 PROTEIN"/>
    <property type="match status" value="1"/>
</dbReference>
<dbReference type="Pfam" id="PF11706">
    <property type="entry name" value="zf-CGNR"/>
    <property type="match status" value="1"/>
</dbReference>